<feature type="domain" description="Disease resistance R13L4/SHOC-2-like LRR" evidence="10">
    <location>
        <begin position="442"/>
        <end position="800"/>
    </location>
</feature>
<dbReference type="PROSITE" id="PS50005">
    <property type="entry name" value="TPR"/>
    <property type="match status" value="1"/>
</dbReference>
<dbReference type="CDD" id="cd14798">
    <property type="entry name" value="RX-CC_like"/>
    <property type="match status" value="1"/>
</dbReference>
<dbReference type="PANTHER" id="PTHR19338">
    <property type="entry name" value="TRANSLOCASE OF INNER MITOCHONDRIAL MEMBRANE 13 HOMOLOG"/>
    <property type="match status" value="1"/>
</dbReference>
<dbReference type="SUPFAM" id="SSF52540">
    <property type="entry name" value="P-loop containing nucleoside triphosphate hydrolases"/>
    <property type="match status" value="1"/>
</dbReference>
<dbReference type="SUPFAM" id="SSF52058">
    <property type="entry name" value="L domain-like"/>
    <property type="match status" value="1"/>
</dbReference>
<dbReference type="InterPro" id="IPR055414">
    <property type="entry name" value="LRR_R13L4/SHOC2-like"/>
</dbReference>
<dbReference type="Pfam" id="PF00931">
    <property type="entry name" value="NB-ARC"/>
    <property type="match status" value="1"/>
</dbReference>
<feature type="repeat" description="TPR" evidence="7">
    <location>
        <begin position="764"/>
        <end position="797"/>
    </location>
</feature>
<dbReference type="Gene3D" id="3.80.10.10">
    <property type="entry name" value="Ribonuclease Inhibitor"/>
    <property type="match status" value="1"/>
</dbReference>
<keyword evidence="5" id="KW-0611">Plant defense</keyword>
<evidence type="ECO:0000256" key="1">
    <source>
        <dbReference type="ARBA" id="ARBA00008894"/>
    </source>
</evidence>
<dbReference type="Pfam" id="PF23598">
    <property type="entry name" value="LRR_14"/>
    <property type="match status" value="1"/>
</dbReference>
<evidence type="ECO:0000256" key="7">
    <source>
        <dbReference type="PROSITE-ProRule" id="PRU00339"/>
    </source>
</evidence>
<dbReference type="AlphaFoldDB" id="A0A8T0PB06"/>
<dbReference type="InterPro" id="IPR002182">
    <property type="entry name" value="NB-ARC"/>
</dbReference>
<evidence type="ECO:0000313" key="11">
    <source>
        <dbReference type="EMBL" id="KAG2557849.1"/>
    </source>
</evidence>
<comment type="similarity">
    <text evidence="1">Belongs to the disease resistance NB-LRR family.</text>
</comment>
<dbReference type="PANTHER" id="PTHR19338:SF53">
    <property type="entry name" value="RX N-TERMINAL DOMAIN-CONTAINING PROTEIN"/>
    <property type="match status" value="1"/>
</dbReference>
<dbReference type="InterPro" id="IPR027417">
    <property type="entry name" value="P-loop_NTPase"/>
</dbReference>
<dbReference type="InterPro" id="IPR032675">
    <property type="entry name" value="LRR_dom_sf"/>
</dbReference>
<dbReference type="GO" id="GO:0006952">
    <property type="term" value="P:defense response"/>
    <property type="evidence" value="ECO:0007669"/>
    <property type="project" value="UniProtKB-KW"/>
</dbReference>
<gene>
    <name evidence="11" type="ORF">PVAP13_8NG225500</name>
</gene>
<dbReference type="PRINTS" id="PR00364">
    <property type="entry name" value="DISEASERSIST"/>
</dbReference>
<dbReference type="Gene3D" id="1.20.5.4130">
    <property type="match status" value="1"/>
</dbReference>
<accession>A0A8T0PB06</accession>
<dbReference type="InterPro" id="IPR041118">
    <property type="entry name" value="Rx_N"/>
</dbReference>
<dbReference type="Pfam" id="PF18052">
    <property type="entry name" value="Rx_N"/>
    <property type="match status" value="1"/>
</dbReference>
<comment type="caution">
    <text evidence="11">The sequence shown here is derived from an EMBL/GenBank/DDBJ whole genome shotgun (WGS) entry which is preliminary data.</text>
</comment>
<feature type="domain" description="NB-ARC" evidence="8">
    <location>
        <begin position="182"/>
        <end position="330"/>
    </location>
</feature>
<keyword evidence="12" id="KW-1185">Reference proteome</keyword>
<dbReference type="FunFam" id="3.40.50.300:FF:001091">
    <property type="entry name" value="Probable disease resistance protein At1g61300"/>
    <property type="match status" value="1"/>
</dbReference>
<keyword evidence="2" id="KW-0433">Leucine-rich repeat</keyword>
<evidence type="ECO:0000256" key="2">
    <source>
        <dbReference type="ARBA" id="ARBA00022614"/>
    </source>
</evidence>
<sequence length="812" mass="91927">MDDVVTGAMSTLLAKLGDLLAEEYELQAGVRGDVAFLRAELESMEAALLRISEAPVDQPLGAQDRLWARELRELTYDAEDCVEAFLVRLDHRHHAPPNNGLQGLRGFVHRGLSLLRRVKARRDMGTEVRDIKRRVAEVSERRVRYKVDGVAAKPDGPTVDSLRLSALYTKAAELVGTGERSDELVRMLMEGDEASSRQLKVVSVAGFGGLGKTTLAKLVYEKLKGHFDCAAFVTVSLNPNMKKVLRNMLCQLGNECSLNDAMCGGEGRIIDKLREFLQNKRYLIVLDDIWSYSVWDTVKYALIENGRGSRIITTTRILDVAKQASEDYGIVREEVICRWVCEGFVQKQHGKTSYQVGEEYFEDLISKSMIQPHLYNHGNTVWSCWVHDMMLDLITSISEEENFLKVFGGLQPISVQSKIRRLSLQNINAEDSKKLATMNLSHLRSLTVSPEAFTYFLPAFSSFPVIRVLDLHGCSQVDDNHCKQICNLFHLRYLRLSRTSITEIPNEIGSLQLLQFLDLDMTKIKELPSTFVQLSQLEYLSLDNQTRLPECFGNLKSLQKLLPQITIRSPAMLRDLSRLSELRLLLVRFNECDESYDEPFVQCLSNLVNLESLQIFDCHNGLSSSIGISTPGPQQLRSINIGPGTINRVPRWMSSLSALSSLDITLLTLQEEDLQILGSVPSLRNLYVWVKEHRKDRHQRLVIGSDYPFRCLARFRIGRGAMEVEFAPGAMLKLQTLHLDFHVRHTLDQFGNFDFSLENLPSLERVIVHINCYYAELGEVQDAEASIKKALDLNPNKPTLELEKHGDSWRSG</sequence>
<keyword evidence="3" id="KW-0677">Repeat</keyword>
<keyword evidence="4" id="KW-0547">Nucleotide-binding</keyword>
<proteinExistence type="inferred from homology"/>
<dbReference type="Gene3D" id="3.40.50.300">
    <property type="entry name" value="P-loop containing nucleotide triphosphate hydrolases"/>
    <property type="match status" value="1"/>
</dbReference>
<dbReference type="Proteomes" id="UP000823388">
    <property type="component" value="Chromosome 8N"/>
</dbReference>
<dbReference type="GO" id="GO:0043531">
    <property type="term" value="F:ADP binding"/>
    <property type="evidence" value="ECO:0007669"/>
    <property type="project" value="InterPro"/>
</dbReference>
<name>A0A8T0PB06_PANVG</name>
<evidence type="ECO:0000256" key="6">
    <source>
        <dbReference type="ARBA" id="ARBA00023054"/>
    </source>
</evidence>
<protein>
    <submittedName>
        <fullName evidence="11">Uncharacterized protein</fullName>
    </submittedName>
</protein>
<feature type="domain" description="Disease resistance N-terminal" evidence="9">
    <location>
        <begin position="8"/>
        <end position="96"/>
    </location>
</feature>
<dbReference type="InterPro" id="IPR038005">
    <property type="entry name" value="RX-like_CC"/>
</dbReference>
<dbReference type="GO" id="GO:0051707">
    <property type="term" value="P:response to other organism"/>
    <property type="evidence" value="ECO:0007669"/>
    <property type="project" value="UniProtKB-ARBA"/>
</dbReference>
<keyword evidence="7" id="KW-0802">TPR repeat</keyword>
<keyword evidence="6" id="KW-0175">Coiled coil</keyword>
<evidence type="ECO:0000259" key="9">
    <source>
        <dbReference type="Pfam" id="PF18052"/>
    </source>
</evidence>
<reference evidence="11 12" key="1">
    <citation type="submission" date="2020-05" db="EMBL/GenBank/DDBJ databases">
        <title>WGS assembly of Panicum virgatum.</title>
        <authorList>
            <person name="Lovell J.T."/>
            <person name="Jenkins J."/>
            <person name="Shu S."/>
            <person name="Juenger T.E."/>
            <person name="Schmutz J."/>
        </authorList>
    </citation>
    <scope>NUCLEOTIDE SEQUENCE</scope>
    <source>
        <strain evidence="11">AP13</strain>
        <strain evidence="12">cv. AP13</strain>
    </source>
</reference>
<organism evidence="11 12">
    <name type="scientific">Panicum virgatum</name>
    <name type="common">Blackwell switchgrass</name>
    <dbReference type="NCBI Taxonomy" id="38727"/>
    <lineage>
        <taxon>Eukaryota</taxon>
        <taxon>Viridiplantae</taxon>
        <taxon>Streptophyta</taxon>
        <taxon>Embryophyta</taxon>
        <taxon>Tracheophyta</taxon>
        <taxon>Spermatophyta</taxon>
        <taxon>Magnoliopsida</taxon>
        <taxon>Liliopsida</taxon>
        <taxon>Poales</taxon>
        <taxon>Poaceae</taxon>
        <taxon>PACMAD clade</taxon>
        <taxon>Panicoideae</taxon>
        <taxon>Panicodae</taxon>
        <taxon>Paniceae</taxon>
        <taxon>Panicinae</taxon>
        <taxon>Panicum</taxon>
        <taxon>Panicum sect. Hiantes</taxon>
    </lineage>
</organism>
<evidence type="ECO:0000259" key="10">
    <source>
        <dbReference type="Pfam" id="PF23598"/>
    </source>
</evidence>
<dbReference type="EMBL" id="CM029052">
    <property type="protein sequence ID" value="KAG2557849.1"/>
    <property type="molecule type" value="Genomic_DNA"/>
</dbReference>
<evidence type="ECO:0000256" key="3">
    <source>
        <dbReference type="ARBA" id="ARBA00022737"/>
    </source>
</evidence>
<dbReference type="InterPro" id="IPR019734">
    <property type="entry name" value="TPR_rpt"/>
</dbReference>
<evidence type="ECO:0000313" key="12">
    <source>
        <dbReference type="Proteomes" id="UP000823388"/>
    </source>
</evidence>
<evidence type="ECO:0000256" key="5">
    <source>
        <dbReference type="ARBA" id="ARBA00022821"/>
    </source>
</evidence>
<evidence type="ECO:0000256" key="4">
    <source>
        <dbReference type="ARBA" id="ARBA00022741"/>
    </source>
</evidence>
<dbReference type="EMBL" id="CM029052">
    <property type="protein sequence ID" value="KAG2557850.1"/>
    <property type="molecule type" value="Genomic_DNA"/>
</dbReference>
<evidence type="ECO:0000259" key="8">
    <source>
        <dbReference type="Pfam" id="PF00931"/>
    </source>
</evidence>